<dbReference type="RefSeq" id="WP_178140678.1">
    <property type="nucleotide sequence ID" value="NZ_FQZO01000001.1"/>
</dbReference>
<gene>
    <name evidence="1" type="ORF">SAMN05444401_1227</name>
</gene>
<evidence type="ECO:0000313" key="2">
    <source>
        <dbReference type="Proteomes" id="UP000184080"/>
    </source>
</evidence>
<sequence length="52" mass="6339">MIIKLLKILFSKKYKREYSEKVVRDYNEVVNRIEEIYMEALKDCNKLKNKVA</sequence>
<organism evidence="1 2">
    <name type="scientific">Clostridium amylolyticum</name>
    <dbReference type="NCBI Taxonomy" id="1121298"/>
    <lineage>
        <taxon>Bacteria</taxon>
        <taxon>Bacillati</taxon>
        <taxon>Bacillota</taxon>
        <taxon>Clostridia</taxon>
        <taxon>Eubacteriales</taxon>
        <taxon>Clostridiaceae</taxon>
        <taxon>Clostridium</taxon>
    </lineage>
</organism>
<protein>
    <submittedName>
        <fullName evidence="1">Uncharacterized protein</fullName>
    </submittedName>
</protein>
<evidence type="ECO:0000313" key="1">
    <source>
        <dbReference type="EMBL" id="SHI64185.1"/>
    </source>
</evidence>
<dbReference type="AlphaFoldDB" id="A0A1M6CSW7"/>
<reference evidence="1 2" key="1">
    <citation type="submission" date="2016-11" db="EMBL/GenBank/DDBJ databases">
        <authorList>
            <person name="Jaros S."/>
            <person name="Januszkiewicz K."/>
            <person name="Wedrychowicz H."/>
        </authorList>
    </citation>
    <scope>NUCLEOTIDE SEQUENCE [LARGE SCALE GENOMIC DNA]</scope>
    <source>
        <strain evidence="1 2">DSM 21864</strain>
    </source>
</reference>
<dbReference type="Proteomes" id="UP000184080">
    <property type="component" value="Unassembled WGS sequence"/>
</dbReference>
<accession>A0A1M6CSW7</accession>
<name>A0A1M6CSW7_9CLOT</name>
<keyword evidence="2" id="KW-1185">Reference proteome</keyword>
<dbReference type="EMBL" id="FQZO01000001">
    <property type="protein sequence ID" value="SHI64185.1"/>
    <property type="molecule type" value="Genomic_DNA"/>
</dbReference>
<proteinExistence type="predicted"/>